<comment type="caution">
    <text evidence="1">The sequence shown here is derived from an EMBL/GenBank/DDBJ whole genome shotgun (WGS) entry which is preliminary data.</text>
</comment>
<protein>
    <submittedName>
        <fullName evidence="1">Uncharacterized protein</fullName>
    </submittedName>
</protein>
<proteinExistence type="predicted"/>
<name>A0A9X3CB05_9VIBR</name>
<dbReference type="Proteomes" id="UP001155586">
    <property type="component" value="Unassembled WGS sequence"/>
</dbReference>
<dbReference type="RefSeq" id="WP_265686157.1">
    <property type="nucleotide sequence ID" value="NZ_JAKRRX010000003.1"/>
</dbReference>
<gene>
    <name evidence="1" type="ORF">MD483_00805</name>
</gene>
<reference evidence="1" key="1">
    <citation type="submission" date="2022-02" db="EMBL/GenBank/DDBJ databases">
        <title>Vibrio sp. nov., a new bacterium isolated from Bohai sea, China.</title>
        <authorList>
            <person name="Yuan Y."/>
        </authorList>
    </citation>
    <scope>NUCLEOTIDE SEQUENCE</scope>
    <source>
        <strain evidence="1">DBSS07</strain>
    </source>
</reference>
<sequence>MGALFLLFSGLGVAEDLTPMSSQQLMSLPVNFEHSDWFDCGENEGQRFCSDGISYYKVPVFGEVVLSERHELNTILLSAAFSLTNYNDIQLNLRRDGFSLQKVVRGQEVFDVQVAIQHEGVGETDKALVLFLNKGGIAQPVEMEWQRIESSMPQQVQSAKFYSDGEQVTLSFTAELLEDDDLKTQP</sequence>
<dbReference type="EMBL" id="JAKRRX010000003">
    <property type="protein sequence ID" value="MCW8332374.1"/>
    <property type="molecule type" value="Genomic_DNA"/>
</dbReference>
<accession>A0A9X3CB05</accession>
<organism evidence="1 2">
    <name type="scientific">Vibrio paucivorans</name>
    <dbReference type="NCBI Taxonomy" id="2829489"/>
    <lineage>
        <taxon>Bacteria</taxon>
        <taxon>Pseudomonadati</taxon>
        <taxon>Pseudomonadota</taxon>
        <taxon>Gammaproteobacteria</taxon>
        <taxon>Vibrionales</taxon>
        <taxon>Vibrionaceae</taxon>
        <taxon>Vibrio</taxon>
    </lineage>
</organism>
<evidence type="ECO:0000313" key="1">
    <source>
        <dbReference type="EMBL" id="MCW8332374.1"/>
    </source>
</evidence>
<keyword evidence="2" id="KW-1185">Reference proteome</keyword>
<dbReference type="AlphaFoldDB" id="A0A9X3CB05"/>
<evidence type="ECO:0000313" key="2">
    <source>
        <dbReference type="Proteomes" id="UP001155586"/>
    </source>
</evidence>